<evidence type="ECO:0000256" key="5">
    <source>
        <dbReference type="ARBA" id="ARBA00022759"/>
    </source>
</evidence>
<keyword evidence="3 8" id="KW-0540">Nuclease</keyword>
<dbReference type="InterPro" id="IPR013471">
    <property type="entry name" value="RNase_Z/BN"/>
</dbReference>
<evidence type="ECO:0000256" key="1">
    <source>
        <dbReference type="ARBA" id="ARBA00011738"/>
    </source>
</evidence>
<dbReference type="PANTHER" id="PTHR46018:SF2">
    <property type="entry name" value="ZINC PHOSPHODIESTERASE ELAC PROTEIN 1"/>
    <property type="match status" value="1"/>
</dbReference>
<feature type="active site" description="Proton acceptor" evidence="8">
    <location>
        <position position="65"/>
    </location>
</feature>
<dbReference type="PANTHER" id="PTHR46018">
    <property type="entry name" value="ZINC PHOSPHODIESTERASE ELAC PROTEIN 1"/>
    <property type="match status" value="1"/>
</dbReference>
<keyword evidence="7 8" id="KW-0862">Zinc</keyword>
<evidence type="ECO:0000256" key="6">
    <source>
        <dbReference type="ARBA" id="ARBA00022801"/>
    </source>
</evidence>
<feature type="binding site" evidence="8">
    <location>
        <position position="181"/>
    </location>
    <ligand>
        <name>Zn(2+)</name>
        <dbReference type="ChEBI" id="CHEBI:29105"/>
        <label>1</label>
        <note>catalytic</note>
    </ligand>
</feature>
<feature type="binding site" evidence="8">
    <location>
        <position position="61"/>
    </location>
    <ligand>
        <name>Zn(2+)</name>
        <dbReference type="ChEBI" id="CHEBI:29105"/>
        <label>1</label>
        <note>catalytic</note>
    </ligand>
</feature>
<dbReference type="SUPFAM" id="SSF56281">
    <property type="entry name" value="Metallo-hydrolase/oxidoreductase"/>
    <property type="match status" value="1"/>
</dbReference>
<feature type="binding site" evidence="8">
    <location>
        <position position="249"/>
    </location>
    <ligand>
        <name>Zn(2+)</name>
        <dbReference type="ChEBI" id="CHEBI:29105"/>
        <label>1</label>
        <note>catalytic</note>
    </ligand>
</feature>
<dbReference type="InterPro" id="IPR036866">
    <property type="entry name" value="RibonucZ/Hydroxyglut_hydro"/>
</dbReference>
<keyword evidence="5 8" id="KW-0255">Endonuclease</keyword>
<dbReference type="CDD" id="cd07717">
    <property type="entry name" value="RNaseZ_ZiPD-like_MBL-fold"/>
    <property type="match status" value="1"/>
</dbReference>
<dbReference type="Pfam" id="PF23023">
    <property type="entry name" value="Anti-Pycsar_Apyc1"/>
    <property type="match status" value="1"/>
</dbReference>
<feature type="binding site" evidence="8">
    <location>
        <position position="65"/>
    </location>
    <ligand>
        <name>Zn(2+)</name>
        <dbReference type="ChEBI" id="CHEBI:29105"/>
        <label>2</label>
        <note>catalytic</note>
    </ligand>
</feature>
<comment type="catalytic activity">
    <reaction evidence="8">
        <text>Endonucleolytic cleavage of RNA, removing extra 3' nucleotides from tRNA precursor, generating 3' termini of tRNAs. A 3'-hydroxy group is left at the tRNA terminus and a 5'-phosphoryl group is left at the trailer molecule.</text>
        <dbReference type="EC" id="3.1.26.11"/>
    </reaction>
</comment>
<dbReference type="GO" id="GO:0008270">
    <property type="term" value="F:zinc ion binding"/>
    <property type="evidence" value="ECO:0007669"/>
    <property type="project" value="UniProtKB-UniRule"/>
</dbReference>
<feature type="binding site" evidence="8">
    <location>
        <position position="308"/>
    </location>
    <ligand>
        <name>Zn(2+)</name>
        <dbReference type="ChEBI" id="CHEBI:29105"/>
        <label>2</label>
        <note>catalytic</note>
    </ligand>
</feature>
<protein>
    <recommendedName>
        <fullName evidence="8">Ribonuclease Z</fullName>
        <shortName evidence="8">RNase Z</shortName>
        <ecNumber evidence="8">3.1.26.11</ecNumber>
    </recommendedName>
    <alternativeName>
        <fullName evidence="8">tRNA 3 endonuclease</fullName>
    </alternativeName>
    <alternativeName>
        <fullName evidence="8">tRNase Z</fullName>
    </alternativeName>
</protein>
<feature type="binding site" evidence="8">
    <location>
        <position position="249"/>
    </location>
    <ligand>
        <name>Zn(2+)</name>
        <dbReference type="ChEBI" id="CHEBI:29105"/>
        <label>2</label>
        <note>catalytic</note>
    </ligand>
</feature>
<keyword evidence="6 8" id="KW-0378">Hydrolase</keyword>
<keyword evidence="2 8" id="KW-0819">tRNA processing</keyword>
<comment type="function">
    <text evidence="8">Zinc phosphodiesterase, which displays some tRNA 3'-processing endonuclease activity. Probably involved in tRNA maturation, by removing a 3'-trailer from precursor tRNA.</text>
</comment>
<dbReference type="Proteomes" id="UP000473089">
    <property type="component" value="Unassembled WGS sequence"/>
</dbReference>
<reference evidence="9 10" key="1">
    <citation type="submission" date="2019-02" db="EMBL/GenBank/DDBJ databases">
        <title>Genome sequencing of Clostridium botulinum clinical isolates.</title>
        <authorList>
            <person name="Brunt J."/>
            <person name="Van Vliet A.H.M."/>
            <person name="Stringer S.C."/>
            <person name="Grant K.A."/>
            <person name="Carter A.C."/>
            <person name="Peck M.W."/>
        </authorList>
    </citation>
    <scope>NUCLEOTIDE SEQUENCE [LARGE SCALE GENOMIC DNA]</scope>
    <source>
        <strain evidence="9 10">R1125/03</strain>
    </source>
</reference>
<comment type="cofactor">
    <cofactor evidence="8">
        <name>Zn(2+)</name>
        <dbReference type="ChEBI" id="CHEBI:29105"/>
    </cofactor>
    <text evidence="8">Binds 2 Zn(2+) ions.</text>
</comment>
<dbReference type="AlphaFoldDB" id="A0A6M0T119"/>
<dbReference type="EMBL" id="SGJP01000032">
    <property type="protein sequence ID" value="NFA61467.1"/>
    <property type="molecule type" value="Genomic_DNA"/>
</dbReference>
<comment type="subunit">
    <text evidence="1 8">Homodimer.</text>
</comment>
<organism evidence="9 10">
    <name type="scientific">Clostridium botulinum</name>
    <dbReference type="NCBI Taxonomy" id="1491"/>
    <lineage>
        <taxon>Bacteria</taxon>
        <taxon>Bacillati</taxon>
        <taxon>Bacillota</taxon>
        <taxon>Clostridia</taxon>
        <taxon>Eubacteriales</taxon>
        <taxon>Clostridiaceae</taxon>
        <taxon>Clostridium</taxon>
    </lineage>
</organism>
<dbReference type="GO" id="GO:0042781">
    <property type="term" value="F:3'-tRNA processing endoribonuclease activity"/>
    <property type="evidence" value="ECO:0007669"/>
    <property type="project" value="UniProtKB-UniRule"/>
</dbReference>
<evidence type="ECO:0000256" key="2">
    <source>
        <dbReference type="ARBA" id="ARBA00022694"/>
    </source>
</evidence>
<evidence type="ECO:0000256" key="8">
    <source>
        <dbReference type="HAMAP-Rule" id="MF_01818"/>
    </source>
</evidence>
<name>A0A6M0T119_CLOBO</name>
<dbReference type="HAMAP" id="MF_01818">
    <property type="entry name" value="RNase_Z_BN"/>
    <property type="match status" value="1"/>
</dbReference>
<evidence type="ECO:0000256" key="3">
    <source>
        <dbReference type="ARBA" id="ARBA00022722"/>
    </source>
</evidence>
<evidence type="ECO:0000313" key="10">
    <source>
        <dbReference type="Proteomes" id="UP000473089"/>
    </source>
</evidence>
<gene>
    <name evidence="8" type="primary">rnz</name>
    <name evidence="9" type="ORF">EXM42_13990</name>
</gene>
<dbReference type="EC" id="3.1.26.11" evidence="8"/>
<comment type="caution">
    <text evidence="9">The sequence shown here is derived from an EMBL/GenBank/DDBJ whole genome shotgun (WGS) entry which is preliminary data.</text>
</comment>
<feature type="binding site" evidence="8">
    <location>
        <position position="66"/>
    </location>
    <ligand>
        <name>Zn(2+)</name>
        <dbReference type="ChEBI" id="CHEBI:29105"/>
        <label>2</label>
        <note>catalytic</note>
    </ligand>
</feature>
<evidence type="ECO:0000313" key="9">
    <source>
        <dbReference type="EMBL" id="NFA61467.1"/>
    </source>
</evidence>
<dbReference type="Gene3D" id="3.60.15.10">
    <property type="entry name" value="Ribonuclease Z/Hydroxyacylglutathione hydrolase-like"/>
    <property type="match status" value="1"/>
</dbReference>
<evidence type="ECO:0000256" key="4">
    <source>
        <dbReference type="ARBA" id="ARBA00022723"/>
    </source>
</evidence>
<evidence type="ECO:0000256" key="7">
    <source>
        <dbReference type="ARBA" id="ARBA00022833"/>
    </source>
</evidence>
<accession>A0A6M0T119</accession>
<feature type="binding site" evidence="8">
    <location>
        <position position="63"/>
    </location>
    <ligand>
        <name>Zn(2+)</name>
        <dbReference type="ChEBI" id="CHEBI:29105"/>
        <label>1</label>
        <note>catalytic</note>
    </ligand>
</feature>
<sequence>MLDLALLGCGGGMPIPDRFLSSLLINYRGRKILIDCGEGTQVSMKILGWGFKSIDIICITHIHGDHTVGLPGLLATIGNSGRKEPLTIIGPEGIKQVISGFRTIVPYLPYDINIIENPKESLKIRLIKNSVEVLKGHNNSFMENKSSKDFARKKEVNTDGCGDHNDILSCDIEISTLELEHSCPCIGYKFYVNRKPKFNLEKAEKNNVPKFLWSKLQKGENITYEGIKYNPNMVMGRGRRGIKLSYITDTRPINSIIKFIESSDLFICEGTYGQDEDLHKAIKNKHMTFREAAKLAARGNVSQLMLTHFSPSMMEPENFKQNAVEVFQNTVIGKDRFVKTLCFRE</sequence>
<keyword evidence="4 8" id="KW-0479">Metal-binding</keyword>
<comment type="similarity">
    <text evidence="8">Belongs to the RNase Z family.</text>
</comment>
<dbReference type="NCBIfam" id="TIGR02651">
    <property type="entry name" value="RNase_Z"/>
    <property type="match status" value="1"/>
</dbReference>
<proteinExistence type="inferred from homology"/>
<dbReference type="NCBIfam" id="NF000801">
    <property type="entry name" value="PRK00055.1-3"/>
    <property type="match status" value="1"/>
</dbReference>